<dbReference type="Gene3D" id="2.40.128.680">
    <property type="match status" value="1"/>
</dbReference>
<name>A0A833RW41_9HYME</name>
<comment type="caution">
    <text evidence="1">The sequence shown here is derived from an EMBL/GenBank/DDBJ whole genome shotgun (WGS) entry which is preliminary data.</text>
</comment>
<dbReference type="CDD" id="cd09271">
    <property type="entry name" value="RNase_H2-C"/>
    <property type="match status" value="1"/>
</dbReference>
<evidence type="ECO:0000313" key="2">
    <source>
        <dbReference type="Proteomes" id="UP000655588"/>
    </source>
</evidence>
<accession>A0A833RW41</accession>
<keyword evidence="2" id="KW-1185">Reference proteome</keyword>
<dbReference type="PANTHER" id="PTHR47204:SF1">
    <property type="entry name" value="RIBONUCLEASE H2 SUBUNIT C"/>
    <property type="match status" value="1"/>
</dbReference>
<dbReference type="AlphaFoldDB" id="A0A833RW41"/>
<organism evidence="1 2">
    <name type="scientific">Frieseomelitta varia</name>
    <dbReference type="NCBI Taxonomy" id="561572"/>
    <lineage>
        <taxon>Eukaryota</taxon>
        <taxon>Metazoa</taxon>
        <taxon>Ecdysozoa</taxon>
        <taxon>Arthropoda</taxon>
        <taxon>Hexapoda</taxon>
        <taxon>Insecta</taxon>
        <taxon>Pterygota</taxon>
        <taxon>Neoptera</taxon>
        <taxon>Endopterygota</taxon>
        <taxon>Hymenoptera</taxon>
        <taxon>Apocrita</taxon>
        <taxon>Aculeata</taxon>
        <taxon>Apoidea</taxon>
        <taxon>Anthophila</taxon>
        <taxon>Apidae</taxon>
        <taxon>Frieseomelitta</taxon>
    </lineage>
</organism>
<reference evidence="1" key="1">
    <citation type="submission" date="2019-11" db="EMBL/GenBank/DDBJ databases">
        <title>The nuclear and mitochondrial genomes of Frieseomelitta varia - a highly eusocial stingless bee (Meliponini) with a permanently sterile worker caste.</title>
        <authorList>
            <person name="Freitas F.C.P."/>
            <person name="Lourenco A.P."/>
            <person name="Nunes F.M.F."/>
            <person name="Paschoal A.R."/>
            <person name="Abreu F.C.P."/>
            <person name="Barbin F.O."/>
            <person name="Bataglia L."/>
            <person name="Cardoso-Junior C.A.M."/>
            <person name="Cervoni M.S."/>
            <person name="Silva S.R."/>
            <person name="Dalarmi F."/>
            <person name="Del Lama M.A."/>
            <person name="Depintor T.S."/>
            <person name="Ferreira K.M."/>
            <person name="Goria P.S."/>
            <person name="Jaskot M.C."/>
            <person name="Lago D.C."/>
            <person name="Luna-Lucena D."/>
            <person name="Moda L.M."/>
            <person name="Nascimento L."/>
            <person name="Pedrino M."/>
            <person name="Rabico F.O."/>
            <person name="Sanches F.C."/>
            <person name="Santos D.E."/>
            <person name="Santos C.G."/>
            <person name="Vieira J."/>
            <person name="Lopes T.F."/>
            <person name="Barchuk A.R."/>
            <person name="Hartfelder K."/>
            <person name="Simoes Z.L.P."/>
            <person name="Bitondi M.M.G."/>
            <person name="Pinheiro D.G."/>
        </authorList>
    </citation>
    <scope>NUCLEOTIDE SEQUENCE</scope>
    <source>
        <strain evidence="1">USP_RPSP 00005682</strain>
        <tissue evidence="1">Whole individual</tissue>
    </source>
</reference>
<dbReference type="PANTHER" id="PTHR47204">
    <property type="entry name" value="OS02G0168900 PROTEIN"/>
    <property type="match status" value="1"/>
</dbReference>
<protein>
    <submittedName>
        <fullName evidence="1">Uncharacterized protein</fullName>
    </submittedName>
</protein>
<proteinExistence type="predicted"/>
<dbReference type="InterPro" id="IPR013924">
    <property type="entry name" value="RNase_H2_suC"/>
</dbReference>
<dbReference type="EMBL" id="WNWW01000455">
    <property type="protein sequence ID" value="KAF3424665.1"/>
    <property type="molecule type" value="Genomic_DNA"/>
</dbReference>
<dbReference type="Pfam" id="PF08615">
    <property type="entry name" value="RNase_H2_suC"/>
    <property type="match status" value="2"/>
</dbReference>
<sequence length="171" mass="19897">MSDHNVPQKLLIRRLTKRLKLVRVWIKRIPAEIEYFRLNMAILLHMSCDLSENKQRILHLMPCKICGDKSANVSTYFTPYICKRDNEVYTSSFRGRPLYGKKITVPSGYKGIIFVEHKKSEIGNVKRNLYVTGTFPHFTYWNYDKLPTKNDALAAAMDWIDIAEALHSTES</sequence>
<dbReference type="GO" id="GO:0006401">
    <property type="term" value="P:RNA catabolic process"/>
    <property type="evidence" value="ECO:0007669"/>
    <property type="project" value="InterPro"/>
</dbReference>
<gene>
    <name evidence="1" type="ORF">E2986_11734</name>
</gene>
<dbReference type="Proteomes" id="UP000655588">
    <property type="component" value="Unassembled WGS sequence"/>
</dbReference>
<evidence type="ECO:0000313" key="1">
    <source>
        <dbReference type="EMBL" id="KAF3424665.1"/>
    </source>
</evidence>
<dbReference type="GO" id="GO:0032299">
    <property type="term" value="C:ribonuclease H2 complex"/>
    <property type="evidence" value="ECO:0007669"/>
    <property type="project" value="InterPro"/>
</dbReference>